<dbReference type="PaxDb" id="4081-Solyc04g024780.1.1"/>
<proteinExistence type="predicted"/>
<sequence>MLPISSSLSPNYSIYTHLLIQILSLHIFFHKAETSIHNCTSYYFRSLENHIEIVFSAIKIDCLEKMHPEIVTEEFEAKLQVKEDEPKIDLEEEDDDEENDHEIELVDATEEDFSFVCGVLTSPVAAAEAFDNGQIRPFFPLFNQDLLLSDIDFQHLKKRAPVNKVFIETDNSNNPPITTSDEEISGPYCEWSKKTTNINNSAENKSTCKKSNSTGFSKLWRFRDFMNRSNSDGRDAFVYLNNNSSTTRSSMSNVNKKEDKVVVTEKKEKSSGDGVVKLVTQNKKNIKKSEAVLAHEVYMRSKAKHEERRRSYLPYRPDLVGFFTNVNGGLTRNVHPF</sequence>
<name>A0A3Q7GTJ3_SOLLC</name>
<dbReference type="STRING" id="4081.A0A3Q7GTJ3"/>
<dbReference type="Proteomes" id="UP000004994">
    <property type="component" value="Chromosome 4"/>
</dbReference>
<dbReference type="FunCoup" id="A0A3Q7GTJ3">
    <property type="interactions" value="396"/>
</dbReference>
<dbReference type="PANTHER" id="PTHR33095:SF109">
    <property type="match status" value="1"/>
</dbReference>
<dbReference type="InParanoid" id="A0A3Q7GTJ3"/>
<reference evidence="1" key="2">
    <citation type="submission" date="2019-01" db="UniProtKB">
        <authorList>
            <consortium name="EnsemblPlants"/>
        </authorList>
    </citation>
    <scope>IDENTIFICATION</scope>
    <source>
        <strain evidence="1">cv. Heinz 1706</strain>
    </source>
</reference>
<reference evidence="1" key="1">
    <citation type="journal article" date="2012" name="Nature">
        <title>The tomato genome sequence provides insights into fleshy fruit evolution.</title>
        <authorList>
            <consortium name="Tomato Genome Consortium"/>
        </authorList>
    </citation>
    <scope>NUCLEOTIDE SEQUENCE [LARGE SCALE GENOMIC DNA]</scope>
    <source>
        <strain evidence="1">cv. Heinz 1706</strain>
    </source>
</reference>
<dbReference type="AlphaFoldDB" id="A0A3Q7GTJ3"/>
<dbReference type="Pfam" id="PF07816">
    <property type="entry name" value="DUF1645"/>
    <property type="match status" value="1"/>
</dbReference>
<dbReference type="OMA" id="LTEMSMM"/>
<organism evidence="1">
    <name type="scientific">Solanum lycopersicum</name>
    <name type="common">Tomato</name>
    <name type="synonym">Lycopersicon esculentum</name>
    <dbReference type="NCBI Taxonomy" id="4081"/>
    <lineage>
        <taxon>Eukaryota</taxon>
        <taxon>Viridiplantae</taxon>
        <taxon>Streptophyta</taxon>
        <taxon>Embryophyta</taxon>
        <taxon>Tracheophyta</taxon>
        <taxon>Spermatophyta</taxon>
        <taxon>Magnoliopsida</taxon>
        <taxon>eudicotyledons</taxon>
        <taxon>Gunneridae</taxon>
        <taxon>Pentapetalae</taxon>
        <taxon>asterids</taxon>
        <taxon>lamiids</taxon>
        <taxon>Solanales</taxon>
        <taxon>Solanaceae</taxon>
        <taxon>Solanoideae</taxon>
        <taxon>Solaneae</taxon>
        <taxon>Solanum</taxon>
        <taxon>Solanum subgen. Lycopersicon</taxon>
    </lineage>
</organism>
<dbReference type="Gramene" id="Solyc04g024780.1.1">
    <property type="protein sequence ID" value="Solyc04g024780.1.1.1"/>
    <property type="gene ID" value="Solyc04g024780.1"/>
</dbReference>
<protein>
    <submittedName>
        <fullName evidence="1">Uncharacterized protein</fullName>
    </submittedName>
</protein>
<dbReference type="PANTHER" id="PTHR33095">
    <property type="entry name" value="OS07G0619500 PROTEIN"/>
    <property type="match status" value="1"/>
</dbReference>
<dbReference type="EnsemblPlants" id="Solyc04g024780.1.1">
    <property type="protein sequence ID" value="Solyc04g024780.1.1.1"/>
    <property type="gene ID" value="Solyc04g024780.1"/>
</dbReference>
<accession>A0A3Q7GTJ3</accession>
<dbReference type="InterPro" id="IPR012442">
    <property type="entry name" value="DUF1645_plant"/>
</dbReference>
<evidence type="ECO:0000313" key="1">
    <source>
        <dbReference type="EnsemblPlants" id="Solyc04g024780.1.1.1"/>
    </source>
</evidence>
<evidence type="ECO:0000313" key="2">
    <source>
        <dbReference type="Proteomes" id="UP000004994"/>
    </source>
</evidence>
<keyword evidence="2" id="KW-1185">Reference proteome</keyword>